<reference evidence="1" key="2">
    <citation type="submission" date="2023-06" db="EMBL/GenBank/DDBJ databases">
        <authorList>
            <consortium name="Lawrence Berkeley National Laboratory"/>
            <person name="Haridas S."/>
            <person name="Hensen N."/>
            <person name="Bonometti L."/>
            <person name="Westerberg I."/>
            <person name="Brannstrom I.O."/>
            <person name="Guillou S."/>
            <person name="Cros-Aarteil S."/>
            <person name="Calhoun S."/>
            <person name="Kuo A."/>
            <person name="Mondo S."/>
            <person name="Pangilinan J."/>
            <person name="Riley R."/>
            <person name="Labutti K."/>
            <person name="Andreopoulos B."/>
            <person name="Lipzen A."/>
            <person name="Chen C."/>
            <person name="Yanf M."/>
            <person name="Daum C."/>
            <person name="Ng V."/>
            <person name="Clum A."/>
            <person name="Steindorff A."/>
            <person name="Ohm R."/>
            <person name="Martin F."/>
            <person name="Silar P."/>
            <person name="Natvig D."/>
            <person name="Lalanne C."/>
            <person name="Gautier V."/>
            <person name="Ament-Velasquez S.L."/>
            <person name="Kruys A."/>
            <person name="Hutchinson M.I."/>
            <person name="Powell A.J."/>
            <person name="Barry K."/>
            <person name="Miller A.N."/>
            <person name="Grigoriev I.V."/>
            <person name="Debuchy R."/>
            <person name="Gladieux P."/>
            <person name="Thoren M.H."/>
            <person name="Johannesson H."/>
        </authorList>
    </citation>
    <scope>NUCLEOTIDE SEQUENCE</scope>
    <source>
        <strain evidence="1">CBS 560.94</strain>
    </source>
</reference>
<evidence type="ECO:0000313" key="1">
    <source>
        <dbReference type="EMBL" id="KAK3354545.1"/>
    </source>
</evidence>
<dbReference type="Proteomes" id="UP001278500">
    <property type="component" value="Unassembled WGS sequence"/>
</dbReference>
<proteinExistence type="predicted"/>
<name>A0AAE0MVK4_9PEZI</name>
<feature type="non-terminal residue" evidence="1">
    <location>
        <position position="1"/>
    </location>
</feature>
<evidence type="ECO:0000313" key="2">
    <source>
        <dbReference type="Proteomes" id="UP001278500"/>
    </source>
</evidence>
<organism evidence="1 2">
    <name type="scientific">Neurospora tetraspora</name>
    <dbReference type="NCBI Taxonomy" id="94610"/>
    <lineage>
        <taxon>Eukaryota</taxon>
        <taxon>Fungi</taxon>
        <taxon>Dikarya</taxon>
        <taxon>Ascomycota</taxon>
        <taxon>Pezizomycotina</taxon>
        <taxon>Sordariomycetes</taxon>
        <taxon>Sordariomycetidae</taxon>
        <taxon>Sordariales</taxon>
        <taxon>Sordariaceae</taxon>
        <taxon>Neurospora</taxon>
    </lineage>
</organism>
<accession>A0AAE0MVK4</accession>
<dbReference type="RefSeq" id="XP_062685923.1">
    <property type="nucleotide sequence ID" value="XM_062824089.1"/>
</dbReference>
<keyword evidence="2" id="KW-1185">Reference proteome</keyword>
<dbReference type="AlphaFoldDB" id="A0AAE0MVK4"/>
<gene>
    <name evidence="1" type="ORF">B0H65DRAFT_417472</name>
</gene>
<reference evidence="1" key="1">
    <citation type="journal article" date="2023" name="Mol. Phylogenet. Evol.">
        <title>Genome-scale phylogeny and comparative genomics of the fungal order Sordariales.</title>
        <authorList>
            <person name="Hensen N."/>
            <person name="Bonometti L."/>
            <person name="Westerberg I."/>
            <person name="Brannstrom I.O."/>
            <person name="Guillou S."/>
            <person name="Cros-Aarteil S."/>
            <person name="Calhoun S."/>
            <person name="Haridas S."/>
            <person name="Kuo A."/>
            <person name="Mondo S."/>
            <person name="Pangilinan J."/>
            <person name="Riley R."/>
            <person name="LaButti K."/>
            <person name="Andreopoulos B."/>
            <person name="Lipzen A."/>
            <person name="Chen C."/>
            <person name="Yan M."/>
            <person name="Daum C."/>
            <person name="Ng V."/>
            <person name="Clum A."/>
            <person name="Steindorff A."/>
            <person name="Ohm R.A."/>
            <person name="Martin F."/>
            <person name="Silar P."/>
            <person name="Natvig D.O."/>
            <person name="Lalanne C."/>
            <person name="Gautier V."/>
            <person name="Ament-Velasquez S.L."/>
            <person name="Kruys A."/>
            <person name="Hutchinson M.I."/>
            <person name="Powell A.J."/>
            <person name="Barry K."/>
            <person name="Miller A.N."/>
            <person name="Grigoriev I.V."/>
            <person name="Debuchy R."/>
            <person name="Gladieux P."/>
            <person name="Hiltunen Thoren M."/>
            <person name="Johannesson H."/>
        </authorList>
    </citation>
    <scope>NUCLEOTIDE SEQUENCE</scope>
    <source>
        <strain evidence="1">CBS 560.94</strain>
    </source>
</reference>
<sequence length="57" mass="6977">IDNFELEKLIREISEANKIKIIRAKVFRKKYRSKKGFFFLKVSILNNRVRFIRDSLF</sequence>
<comment type="caution">
    <text evidence="1">The sequence shown here is derived from an EMBL/GenBank/DDBJ whole genome shotgun (WGS) entry which is preliminary data.</text>
</comment>
<dbReference type="EMBL" id="JAUEPP010000001">
    <property type="protein sequence ID" value="KAK3354545.1"/>
    <property type="molecule type" value="Genomic_DNA"/>
</dbReference>
<dbReference type="GeneID" id="87861243"/>
<protein>
    <submittedName>
        <fullName evidence="1">Uncharacterized protein</fullName>
    </submittedName>
</protein>